<dbReference type="KEGG" id="paun:MJA45_10840"/>
<feature type="transmembrane region" description="Helical" evidence="1">
    <location>
        <begin position="33"/>
        <end position="51"/>
    </location>
</feature>
<feature type="transmembrane region" description="Helical" evidence="1">
    <location>
        <begin position="7"/>
        <end position="27"/>
    </location>
</feature>
<dbReference type="Proteomes" id="UP001305702">
    <property type="component" value="Chromosome"/>
</dbReference>
<organism evidence="2 3">
    <name type="scientific">Paenibacillus aurantius</name>
    <dbReference type="NCBI Taxonomy" id="2918900"/>
    <lineage>
        <taxon>Bacteria</taxon>
        <taxon>Bacillati</taxon>
        <taxon>Bacillota</taxon>
        <taxon>Bacilli</taxon>
        <taxon>Bacillales</taxon>
        <taxon>Paenibacillaceae</taxon>
        <taxon>Paenibacillus</taxon>
    </lineage>
</organism>
<evidence type="ECO:0000313" key="2">
    <source>
        <dbReference type="EMBL" id="WNQ13485.1"/>
    </source>
</evidence>
<evidence type="ECO:0008006" key="4">
    <source>
        <dbReference type="Google" id="ProtNLM"/>
    </source>
</evidence>
<keyword evidence="3" id="KW-1185">Reference proteome</keyword>
<evidence type="ECO:0000256" key="1">
    <source>
        <dbReference type="SAM" id="Phobius"/>
    </source>
</evidence>
<feature type="transmembrane region" description="Helical" evidence="1">
    <location>
        <begin position="86"/>
        <end position="102"/>
    </location>
</feature>
<keyword evidence="1" id="KW-0472">Membrane</keyword>
<gene>
    <name evidence="2" type="ORF">MJA45_10840</name>
</gene>
<proteinExistence type="predicted"/>
<feature type="transmembrane region" description="Helical" evidence="1">
    <location>
        <begin position="137"/>
        <end position="155"/>
    </location>
</feature>
<protein>
    <recommendedName>
        <fullName evidence="4">DUF5668 domain-containing protein</fullName>
    </recommendedName>
</protein>
<sequence>MARNNYSAGLLLIGIAVVLLLGKLGVFSFIGSLFWPLLVLAAGLLLHYLYFNRVLPSGVLVPGGMLITYSVLFLFCNLFGWGTMAYLWPAFLLGIAVGLYELHLFDRNGAGQGALTGAVVLGIISAVLFGITLLFAIGIYAIALLLIAAGLWMVLGRRGRSW</sequence>
<dbReference type="EMBL" id="CP130318">
    <property type="protein sequence ID" value="WNQ13485.1"/>
    <property type="molecule type" value="Genomic_DNA"/>
</dbReference>
<dbReference type="AlphaFoldDB" id="A0AA96LHM8"/>
<evidence type="ECO:0000313" key="3">
    <source>
        <dbReference type="Proteomes" id="UP001305702"/>
    </source>
</evidence>
<name>A0AA96LHM8_9BACL</name>
<accession>A0AA96LHM8</accession>
<dbReference type="RefSeq" id="WP_315607268.1">
    <property type="nucleotide sequence ID" value="NZ_CP130318.1"/>
</dbReference>
<keyword evidence="1" id="KW-1133">Transmembrane helix</keyword>
<feature type="transmembrane region" description="Helical" evidence="1">
    <location>
        <begin position="58"/>
        <end position="80"/>
    </location>
</feature>
<feature type="transmembrane region" description="Helical" evidence="1">
    <location>
        <begin position="114"/>
        <end position="131"/>
    </location>
</feature>
<reference evidence="2 3" key="1">
    <citation type="submission" date="2022-02" db="EMBL/GenBank/DDBJ databases">
        <title>Paenibacillus sp. MBLB1776 Whole Genome Shotgun Sequencing.</title>
        <authorList>
            <person name="Hwang C.Y."/>
            <person name="Cho E.-S."/>
            <person name="Seo M.-J."/>
        </authorList>
    </citation>
    <scope>NUCLEOTIDE SEQUENCE [LARGE SCALE GENOMIC DNA]</scope>
    <source>
        <strain evidence="2 3">MBLB1776</strain>
    </source>
</reference>
<keyword evidence="1" id="KW-0812">Transmembrane</keyword>